<dbReference type="EMBL" id="JAATJL010000001">
    <property type="protein sequence ID" value="NJC23484.1"/>
    <property type="molecule type" value="Genomic_DNA"/>
</dbReference>
<proteinExistence type="predicted"/>
<dbReference type="AlphaFoldDB" id="A0A846RSN1"/>
<organism evidence="2 3">
    <name type="scientific">Arthrobacter pigmenti</name>
    <dbReference type="NCBI Taxonomy" id="271432"/>
    <lineage>
        <taxon>Bacteria</taxon>
        <taxon>Bacillati</taxon>
        <taxon>Actinomycetota</taxon>
        <taxon>Actinomycetes</taxon>
        <taxon>Micrococcales</taxon>
        <taxon>Micrococcaceae</taxon>
        <taxon>Arthrobacter</taxon>
    </lineage>
</organism>
<accession>A0A846RSN1</accession>
<dbReference type="RefSeq" id="WP_167994668.1">
    <property type="nucleotide sequence ID" value="NZ_JAATJL010000001.1"/>
</dbReference>
<keyword evidence="3" id="KW-1185">Reference proteome</keyword>
<evidence type="ECO:0008006" key="4">
    <source>
        <dbReference type="Google" id="ProtNLM"/>
    </source>
</evidence>
<comment type="caution">
    <text evidence="2">The sequence shown here is derived from an EMBL/GenBank/DDBJ whole genome shotgun (WGS) entry which is preliminary data.</text>
</comment>
<evidence type="ECO:0000313" key="3">
    <source>
        <dbReference type="Proteomes" id="UP000547458"/>
    </source>
</evidence>
<reference evidence="2 3" key="1">
    <citation type="submission" date="2020-03" db="EMBL/GenBank/DDBJ databases">
        <title>Sequencing the genomes of 1000 actinobacteria strains.</title>
        <authorList>
            <person name="Klenk H.-P."/>
        </authorList>
    </citation>
    <scope>NUCLEOTIDE SEQUENCE [LARGE SCALE GENOMIC DNA]</scope>
    <source>
        <strain evidence="2 3">DSM 16403</strain>
    </source>
</reference>
<dbReference type="Proteomes" id="UP000547458">
    <property type="component" value="Unassembled WGS sequence"/>
</dbReference>
<feature type="compositionally biased region" description="Gly residues" evidence="1">
    <location>
        <begin position="95"/>
        <end position="106"/>
    </location>
</feature>
<evidence type="ECO:0000313" key="2">
    <source>
        <dbReference type="EMBL" id="NJC23484.1"/>
    </source>
</evidence>
<protein>
    <recommendedName>
        <fullName evidence="4">WXG100 family type VII secretion target</fullName>
    </recommendedName>
</protein>
<gene>
    <name evidence="2" type="ORF">BJ994_002560</name>
</gene>
<sequence length="500" mass="54663">MGTGDGMLGANLEQLERLAAVMGSSSDNIRNTTQHCSSILQGVPWHGPDAARFRERWATSLAPRLVGIAEALALAGRTLVEQAAQQAGTSDDDGGGSGSGSTGAGGLTPQEAAARQELESRLADMTPEEREEYLKSSEFREWMQENPEAAKVALDAAFDNGDLVADSDAYENFLINYWNDNAMREAGIDPAAWRPELGTEANAETITEVYEYYGRLFLENPDLQWAGMANMIGPSFAGGFYDLDLMRDIAQAAADIPDDIPMPDDVRERLDQLAALPDSELGFYETELLSMQKEIFLDQAMMHQAYTEGGMEQIERLVEAGSMTPTMGQAWADVDSGDPARISRGNEALLNREQNEIIVDNYQAMQDRQVTGDVVTWGLSLVGEPSIPGARSYSEIFPVDGSIESPGPETIFGRDNPVQGSVAWTTGLPDGNIANQEDRWALIQQDTLPAYQELLRTNPEEAARIVESNFNDRLQANRPINNIDEITARILAGFDVEVNQ</sequence>
<feature type="region of interest" description="Disordered" evidence="1">
    <location>
        <begin position="84"/>
        <end position="111"/>
    </location>
</feature>
<dbReference type="Gene3D" id="1.10.287.1060">
    <property type="entry name" value="ESAT-6-like"/>
    <property type="match status" value="1"/>
</dbReference>
<name>A0A846RSN1_9MICC</name>
<evidence type="ECO:0000256" key="1">
    <source>
        <dbReference type="SAM" id="MobiDB-lite"/>
    </source>
</evidence>